<evidence type="ECO:0000256" key="2">
    <source>
        <dbReference type="PROSITE-ProRule" id="PRU00708"/>
    </source>
</evidence>
<dbReference type="Gene3D" id="1.25.40.10">
    <property type="entry name" value="Tetratricopeptide repeat domain"/>
    <property type="match status" value="2"/>
</dbReference>
<reference evidence="5 6" key="1">
    <citation type="submission" date="2020-10" db="EMBL/GenBank/DDBJ databases">
        <title>The Coptis chinensis genome and diversification of protoberbering-type alkaloids.</title>
        <authorList>
            <person name="Wang B."/>
            <person name="Shu S."/>
            <person name="Song C."/>
            <person name="Liu Y."/>
        </authorList>
    </citation>
    <scope>NUCLEOTIDE SEQUENCE [LARGE SCALE GENOMIC DNA]</scope>
    <source>
        <strain evidence="5">HL-2020</strain>
        <tissue evidence="5">Leaf</tissue>
    </source>
</reference>
<dbReference type="Proteomes" id="UP000631114">
    <property type="component" value="Unassembled WGS sequence"/>
</dbReference>
<dbReference type="InterPro" id="IPR002885">
    <property type="entry name" value="PPR_rpt"/>
</dbReference>
<feature type="region of interest" description="Disordered" evidence="4">
    <location>
        <begin position="500"/>
        <end position="521"/>
    </location>
</feature>
<evidence type="ECO:0008006" key="7">
    <source>
        <dbReference type="Google" id="ProtNLM"/>
    </source>
</evidence>
<evidence type="ECO:0000313" key="5">
    <source>
        <dbReference type="EMBL" id="KAF9607153.1"/>
    </source>
</evidence>
<dbReference type="InterPro" id="IPR046960">
    <property type="entry name" value="PPR_At4g14850-like_plant"/>
</dbReference>
<dbReference type="Pfam" id="PF13041">
    <property type="entry name" value="PPR_2"/>
    <property type="match status" value="1"/>
</dbReference>
<dbReference type="EMBL" id="JADFTS010000005">
    <property type="protein sequence ID" value="KAF9607153.1"/>
    <property type="molecule type" value="Genomic_DNA"/>
</dbReference>
<dbReference type="AlphaFoldDB" id="A0A835I147"/>
<comment type="caution">
    <text evidence="5">The sequence shown here is derived from an EMBL/GenBank/DDBJ whole genome shotgun (WGS) entry which is preliminary data.</text>
</comment>
<dbReference type="PANTHER" id="PTHR47926">
    <property type="entry name" value="PENTATRICOPEPTIDE REPEAT-CONTAINING PROTEIN"/>
    <property type="match status" value="1"/>
</dbReference>
<dbReference type="InterPro" id="IPR010471">
    <property type="entry name" value="DUF1068"/>
</dbReference>
<accession>A0A835I147</accession>
<feature type="compositionally biased region" description="Polar residues" evidence="4">
    <location>
        <begin position="509"/>
        <end position="518"/>
    </location>
</feature>
<feature type="coiled-coil region" evidence="3">
    <location>
        <begin position="801"/>
        <end position="835"/>
    </location>
</feature>
<sequence>MGQQLHTQVIKLGLVMDPYISSSLMYLYTCCGELGFGKLVFEGINVKNVVTWNVMISGCVRSGVFVKEGLEYFKQMRILCVDSFDEFSLVSVSSACANMGALVLGKWVHGLVCKTGFCDVVPLGNALVDMYGKCGNLADACKVFDQMRGRDIVSWSTMIDVLAMHGCGRRAIDVFDEMERFGIEPDEMAFTSVLCACSHAGLLHQGEMWFERMSCDYGLKPKIQHYGCMVDLLGKAGKLKEAYELIQKMPIGPDAAIWRSMVGACLHHGNFDLASLAASELVLFDPDDSGDVVILSNVYSKLRRWDDVERLRKGTRKSPGHSFIEVDNDVHEFFMRDNFHPQIEEICLLVNKIAEWLIQDITKGKLHSVPRAYVTALLTPFSLQPLTEASGAPLPEIHSFKQVLMEKATPFCPWGFLNLEVPQTQSLTVTVPEKEVVTDVRPSKSYAAVLKPKYGRNIDTSLLPIPGRQEKSPVVQNVDKEALTSNVVVDVDLSIMSKNQRKRWRRKNTNGASSSGSKENGVALGISTENAENFKVVPSENQADKQGESEENAIQIETEGGTSMVVAEAILTEQVMDGQNKFLPSKELVVETSVEILPCIDVVEAIGHGSEQGACEISPEGILEIVPQGPPRPLKSGKLAKYKGMDGDTCQYYKASSIWPGVREALLEVKSRSQWVIGNGAKADLIRDNWLSSTSLQTSLELTLPQLKGFNAKVNSILVNNNWSIPPILQNMLDAAGLINSSLADCGKHDPELNEELKKDITDLLTEELSLQRIVTNDNMQHTKASIVEARKTSSHYQKEAEKCTAGMETCEEAREKAEAELRAERKLSAVWEERAREHGWKDLRKAYL</sequence>
<protein>
    <recommendedName>
        <fullName evidence="7">Pentatricopeptide repeat-containing protein</fullName>
    </recommendedName>
</protein>
<keyword evidence="3" id="KW-0175">Coiled coil</keyword>
<keyword evidence="6" id="KW-1185">Reference proteome</keyword>
<dbReference type="InterPro" id="IPR011990">
    <property type="entry name" value="TPR-like_helical_dom_sf"/>
</dbReference>
<feature type="repeat" description="PPR" evidence="2">
    <location>
        <begin position="151"/>
        <end position="185"/>
    </location>
</feature>
<dbReference type="GO" id="GO:0009451">
    <property type="term" value="P:RNA modification"/>
    <property type="evidence" value="ECO:0007669"/>
    <property type="project" value="InterPro"/>
</dbReference>
<evidence type="ECO:0000256" key="4">
    <source>
        <dbReference type="SAM" id="MobiDB-lite"/>
    </source>
</evidence>
<dbReference type="InterPro" id="IPR046848">
    <property type="entry name" value="E_motif"/>
</dbReference>
<dbReference type="PROSITE" id="PS51375">
    <property type="entry name" value="PPR"/>
    <property type="match status" value="2"/>
</dbReference>
<evidence type="ECO:0000313" key="6">
    <source>
        <dbReference type="Proteomes" id="UP000631114"/>
    </source>
</evidence>
<gene>
    <name evidence="5" type="ORF">IFM89_032375</name>
</gene>
<keyword evidence="1" id="KW-0677">Repeat</keyword>
<dbReference type="Pfam" id="PF20431">
    <property type="entry name" value="E_motif"/>
    <property type="match status" value="1"/>
</dbReference>
<evidence type="ECO:0000256" key="3">
    <source>
        <dbReference type="SAM" id="Coils"/>
    </source>
</evidence>
<dbReference type="Pfam" id="PF01535">
    <property type="entry name" value="PPR"/>
    <property type="match status" value="2"/>
</dbReference>
<dbReference type="FunFam" id="1.25.40.10:FF:000184">
    <property type="entry name" value="Pentatricopeptide repeat-containing protein, chloroplastic"/>
    <property type="match status" value="1"/>
</dbReference>
<evidence type="ECO:0000256" key="1">
    <source>
        <dbReference type="ARBA" id="ARBA00022737"/>
    </source>
</evidence>
<dbReference type="GO" id="GO:0003723">
    <property type="term" value="F:RNA binding"/>
    <property type="evidence" value="ECO:0007669"/>
    <property type="project" value="InterPro"/>
</dbReference>
<name>A0A835I147_9MAGN</name>
<dbReference type="OrthoDB" id="1908853at2759"/>
<dbReference type="NCBIfam" id="TIGR00756">
    <property type="entry name" value="PPR"/>
    <property type="match status" value="3"/>
</dbReference>
<proteinExistence type="predicted"/>
<dbReference type="Pfam" id="PF06364">
    <property type="entry name" value="DUF1068"/>
    <property type="match status" value="1"/>
</dbReference>
<organism evidence="5 6">
    <name type="scientific">Coptis chinensis</name>
    <dbReference type="NCBI Taxonomy" id="261450"/>
    <lineage>
        <taxon>Eukaryota</taxon>
        <taxon>Viridiplantae</taxon>
        <taxon>Streptophyta</taxon>
        <taxon>Embryophyta</taxon>
        <taxon>Tracheophyta</taxon>
        <taxon>Spermatophyta</taxon>
        <taxon>Magnoliopsida</taxon>
        <taxon>Ranunculales</taxon>
        <taxon>Ranunculaceae</taxon>
        <taxon>Coptidoideae</taxon>
        <taxon>Coptis</taxon>
    </lineage>
</organism>
<feature type="repeat" description="PPR" evidence="2">
    <location>
        <begin position="48"/>
        <end position="83"/>
    </location>
</feature>